<reference evidence="1" key="1">
    <citation type="journal article" date="2020" name="bioRxiv">
        <title>Whole genome comparisons of ergot fungi reveals the divergence and evolution of species within the genus Claviceps are the result of varying mechanisms driving genome evolution and host range expansion.</title>
        <authorList>
            <person name="Wyka S.A."/>
            <person name="Mondo S.J."/>
            <person name="Liu M."/>
            <person name="Dettman J."/>
            <person name="Nalam V."/>
            <person name="Broders K.D."/>
        </authorList>
    </citation>
    <scope>NUCLEOTIDE SEQUENCE</scope>
    <source>
        <strain evidence="1">CCC 489</strain>
    </source>
</reference>
<organism evidence="1 2">
    <name type="scientific">Claviceps africana</name>
    <dbReference type="NCBI Taxonomy" id="83212"/>
    <lineage>
        <taxon>Eukaryota</taxon>
        <taxon>Fungi</taxon>
        <taxon>Dikarya</taxon>
        <taxon>Ascomycota</taxon>
        <taxon>Pezizomycotina</taxon>
        <taxon>Sordariomycetes</taxon>
        <taxon>Hypocreomycetidae</taxon>
        <taxon>Hypocreales</taxon>
        <taxon>Clavicipitaceae</taxon>
        <taxon>Claviceps</taxon>
    </lineage>
</organism>
<name>A0A8K0JFN1_9HYPO</name>
<dbReference type="AlphaFoldDB" id="A0A8K0JFN1"/>
<dbReference type="Proteomes" id="UP000811619">
    <property type="component" value="Unassembled WGS sequence"/>
</dbReference>
<dbReference type="OrthoDB" id="4898608at2759"/>
<sequence length="336" mass="37389">MSSISLPTLSIKSKSDDTILTSKGELDIRLPGSCGIIETALELEQVAGKAKVWIAKKGLCHFVVDFFINGIPISDAETLHHLETVIMRCDIWKRLELGLVPVTEPRGERTNRVTYSIQHPDLSSALAPPDTAPVACFRSVLYSIDVLTSQRRTIATLDSEGAQRRSHGKKIKLCNDEKTARITWSGDENEEYKSLAYADRNAVDDFLGKLKTNFETYPPSSVPKKRGKTEDIRTDAACSPHVRVLLSTWLDCVFLGARPCCKTVVLTPNMASAPLSQMAPGVFDVPYLKLIFVVERICETRIYLSHFNVSCPYEQCRVSYSAQESGTSWYNDPRPG</sequence>
<protein>
    <submittedName>
        <fullName evidence="1">Uncharacterized protein</fullName>
    </submittedName>
</protein>
<evidence type="ECO:0000313" key="2">
    <source>
        <dbReference type="Proteomes" id="UP000811619"/>
    </source>
</evidence>
<evidence type="ECO:0000313" key="1">
    <source>
        <dbReference type="EMBL" id="KAG5928194.1"/>
    </source>
</evidence>
<gene>
    <name evidence="1" type="ORF">E4U42_001134</name>
</gene>
<accession>A0A8K0JFN1</accession>
<proteinExistence type="predicted"/>
<dbReference type="EMBL" id="SRPY01000132">
    <property type="protein sequence ID" value="KAG5928194.1"/>
    <property type="molecule type" value="Genomic_DNA"/>
</dbReference>
<comment type="caution">
    <text evidence="1">The sequence shown here is derived from an EMBL/GenBank/DDBJ whole genome shotgun (WGS) entry which is preliminary data.</text>
</comment>
<keyword evidence="2" id="KW-1185">Reference proteome</keyword>